<name>A0A8J3DLU3_9HYPH</name>
<protein>
    <submittedName>
        <fullName evidence="2">Membrane protein</fullName>
    </submittedName>
</protein>
<gene>
    <name evidence="2" type="ORF">GCM10010136_08050</name>
</gene>
<evidence type="ECO:0000256" key="1">
    <source>
        <dbReference type="SAM" id="Phobius"/>
    </source>
</evidence>
<dbReference type="AlphaFoldDB" id="A0A8J3DLU3"/>
<dbReference type="InterPro" id="IPR016936">
    <property type="entry name" value="UCP029693"/>
</dbReference>
<accession>A0A8J3DLU3</accession>
<proteinExistence type="predicted"/>
<sequence>MDAFKEFLYSAGQLLKRAVAWPFRALYHIFLRLGWIWRGLVAAVLALGIFLYGYFLVQTQVWTNFEPDYVERYNFSASNANAAQATQPAQAVETGDAAIKTCAPSAVVNVTADLIDFNVNQNAWISSMLLYRLGFFGMDWDDTPFMDNKASFQRGVNQAIRRVTVELVDTLGRVRGTSQIDNNLQSARGNMQYDEYSWYFGLSPFGFKTPTPSFHRQAIQDLRAFNARLEQCLVVFDARSDNLVQLFDRIASDIGSTSDILSSQIQNNSRGPFDTRADDRFWFAYGQLYGYYGILRAARADFDVVVRQRDLDRIWTAMDQQLRAGLNLQPWIVSNGPEDGWFMPSHLANIGFHLLRFRSNLVEMRSILDR</sequence>
<dbReference type="Proteomes" id="UP000641137">
    <property type="component" value="Unassembled WGS sequence"/>
</dbReference>
<comment type="caution">
    <text evidence="2">The sequence shown here is derived from an EMBL/GenBank/DDBJ whole genome shotgun (WGS) entry which is preliminary data.</text>
</comment>
<keyword evidence="1" id="KW-0812">Transmembrane</keyword>
<dbReference type="EMBL" id="BMZO01000002">
    <property type="protein sequence ID" value="GHC65378.1"/>
    <property type="molecule type" value="Genomic_DNA"/>
</dbReference>
<organism evidence="2 3">
    <name type="scientific">Limoniibacter endophyticus</name>
    <dbReference type="NCBI Taxonomy" id="1565040"/>
    <lineage>
        <taxon>Bacteria</taxon>
        <taxon>Pseudomonadati</taxon>
        <taxon>Pseudomonadota</taxon>
        <taxon>Alphaproteobacteria</taxon>
        <taxon>Hyphomicrobiales</taxon>
        <taxon>Bartonellaceae</taxon>
        <taxon>Limoniibacter</taxon>
    </lineage>
</organism>
<dbReference type="RefSeq" id="WP_189488133.1">
    <property type="nucleotide sequence ID" value="NZ_BMZO01000002.1"/>
</dbReference>
<keyword evidence="3" id="KW-1185">Reference proteome</keyword>
<keyword evidence="1" id="KW-0472">Membrane</keyword>
<keyword evidence="1" id="KW-1133">Transmembrane helix</keyword>
<reference evidence="2" key="1">
    <citation type="journal article" date="2014" name="Int. J. Syst. Evol. Microbiol.">
        <title>Complete genome sequence of Corynebacterium casei LMG S-19264T (=DSM 44701T), isolated from a smear-ripened cheese.</title>
        <authorList>
            <consortium name="US DOE Joint Genome Institute (JGI-PGF)"/>
            <person name="Walter F."/>
            <person name="Albersmeier A."/>
            <person name="Kalinowski J."/>
            <person name="Ruckert C."/>
        </authorList>
    </citation>
    <scope>NUCLEOTIDE SEQUENCE</scope>
    <source>
        <strain evidence="2">KCTC 42097</strain>
    </source>
</reference>
<reference evidence="2" key="2">
    <citation type="submission" date="2020-09" db="EMBL/GenBank/DDBJ databases">
        <authorList>
            <person name="Sun Q."/>
            <person name="Kim S."/>
        </authorList>
    </citation>
    <scope>NUCLEOTIDE SEQUENCE</scope>
    <source>
        <strain evidence="2">KCTC 42097</strain>
    </source>
</reference>
<feature type="transmembrane region" description="Helical" evidence="1">
    <location>
        <begin position="35"/>
        <end position="57"/>
    </location>
</feature>
<evidence type="ECO:0000313" key="3">
    <source>
        <dbReference type="Proteomes" id="UP000641137"/>
    </source>
</evidence>
<dbReference type="Pfam" id="PF10095">
    <property type="entry name" value="DUF2333"/>
    <property type="match status" value="1"/>
</dbReference>
<evidence type="ECO:0000313" key="2">
    <source>
        <dbReference type="EMBL" id="GHC65378.1"/>
    </source>
</evidence>